<name>A0A7R8CF34_LEPSM</name>
<reference evidence="5" key="1">
    <citation type="submission" date="2021-02" db="EMBL/GenBank/DDBJ databases">
        <authorList>
            <person name="Bekaert M."/>
        </authorList>
    </citation>
    <scope>NUCLEOTIDE SEQUENCE</scope>
    <source>
        <strain evidence="5">IoA-00</strain>
    </source>
</reference>
<protein>
    <submittedName>
        <fullName evidence="5">SERGEF</fullName>
    </submittedName>
</protein>
<dbReference type="EMBL" id="HG994590">
    <property type="protein sequence ID" value="CAF2802616.1"/>
    <property type="molecule type" value="Genomic_DNA"/>
</dbReference>
<feature type="compositionally biased region" description="Low complexity" evidence="3">
    <location>
        <begin position="808"/>
        <end position="825"/>
    </location>
</feature>
<dbReference type="InterPro" id="IPR058923">
    <property type="entry name" value="RCC1-like_dom"/>
</dbReference>
<feature type="region of interest" description="Disordered" evidence="3">
    <location>
        <begin position="408"/>
        <end position="431"/>
    </location>
</feature>
<feature type="compositionally biased region" description="Pro residues" evidence="3">
    <location>
        <begin position="314"/>
        <end position="323"/>
    </location>
</feature>
<dbReference type="PANTHER" id="PTHR45982">
    <property type="entry name" value="REGULATOR OF CHROMOSOME CONDENSATION"/>
    <property type="match status" value="1"/>
</dbReference>
<dbReference type="Pfam" id="PF25390">
    <property type="entry name" value="WD40_RLD"/>
    <property type="match status" value="1"/>
</dbReference>
<dbReference type="InterPro" id="IPR000408">
    <property type="entry name" value="Reg_chr_condens"/>
</dbReference>
<dbReference type="PROSITE" id="PS50012">
    <property type="entry name" value="RCC1_3"/>
    <property type="match status" value="4"/>
</dbReference>
<evidence type="ECO:0000313" key="5">
    <source>
        <dbReference type="EMBL" id="CAF2802616.1"/>
    </source>
</evidence>
<dbReference type="GO" id="GO:0005085">
    <property type="term" value="F:guanyl-nucleotide exchange factor activity"/>
    <property type="evidence" value="ECO:0007669"/>
    <property type="project" value="TreeGrafter"/>
</dbReference>
<feature type="region of interest" description="Disordered" evidence="3">
    <location>
        <begin position="988"/>
        <end position="1306"/>
    </location>
</feature>
<dbReference type="PANTHER" id="PTHR45982:SF1">
    <property type="entry name" value="REGULATOR OF CHROMOSOME CONDENSATION"/>
    <property type="match status" value="1"/>
</dbReference>
<proteinExistence type="predicted"/>
<evidence type="ECO:0000256" key="2">
    <source>
        <dbReference type="ARBA" id="ARBA00022737"/>
    </source>
</evidence>
<feature type="compositionally biased region" description="Low complexity" evidence="3">
    <location>
        <begin position="1085"/>
        <end position="1102"/>
    </location>
</feature>
<feature type="region of interest" description="Disordered" evidence="3">
    <location>
        <begin position="520"/>
        <end position="551"/>
    </location>
</feature>
<organism evidence="5 6">
    <name type="scientific">Lepeophtheirus salmonis</name>
    <name type="common">Salmon louse</name>
    <name type="synonym">Caligus salmonis</name>
    <dbReference type="NCBI Taxonomy" id="72036"/>
    <lineage>
        <taxon>Eukaryota</taxon>
        <taxon>Metazoa</taxon>
        <taxon>Ecdysozoa</taxon>
        <taxon>Arthropoda</taxon>
        <taxon>Crustacea</taxon>
        <taxon>Multicrustacea</taxon>
        <taxon>Hexanauplia</taxon>
        <taxon>Copepoda</taxon>
        <taxon>Siphonostomatoida</taxon>
        <taxon>Caligidae</taxon>
        <taxon>Lepeophtheirus</taxon>
    </lineage>
</organism>
<dbReference type="Pfam" id="PF08313">
    <property type="entry name" value="SCA7"/>
    <property type="match status" value="1"/>
</dbReference>
<gene>
    <name evidence="5" type="ORF">LSAA_3356</name>
</gene>
<dbReference type="GO" id="GO:0005737">
    <property type="term" value="C:cytoplasm"/>
    <property type="evidence" value="ECO:0007669"/>
    <property type="project" value="TreeGrafter"/>
</dbReference>
<keyword evidence="4" id="KW-1133">Transmembrane helix</keyword>
<keyword evidence="2" id="KW-0677">Repeat</keyword>
<dbReference type="Gene3D" id="6.10.140.1270">
    <property type="match status" value="1"/>
</dbReference>
<feature type="compositionally biased region" description="Low complexity" evidence="3">
    <location>
        <begin position="1282"/>
        <end position="1298"/>
    </location>
</feature>
<keyword evidence="1" id="KW-0344">Guanine-nucleotide releasing factor</keyword>
<feature type="compositionally biased region" description="Low complexity" evidence="3">
    <location>
        <begin position="414"/>
        <end position="425"/>
    </location>
</feature>
<dbReference type="PROSITE" id="PS51505">
    <property type="entry name" value="SCA7"/>
    <property type="match status" value="1"/>
</dbReference>
<dbReference type="InterPro" id="IPR051553">
    <property type="entry name" value="Ran_GTPase-activating"/>
</dbReference>
<dbReference type="InterPro" id="IPR009091">
    <property type="entry name" value="RCC1/BLIP-II"/>
</dbReference>
<keyword evidence="4" id="KW-0472">Membrane</keyword>
<dbReference type="SUPFAM" id="SSF50985">
    <property type="entry name" value="RCC1/BLIP-II"/>
    <property type="match status" value="1"/>
</dbReference>
<feature type="region of interest" description="Disordered" evidence="3">
    <location>
        <begin position="302"/>
        <end position="327"/>
    </location>
</feature>
<feature type="transmembrane region" description="Helical" evidence="4">
    <location>
        <begin position="870"/>
        <end position="894"/>
    </location>
</feature>
<feature type="region of interest" description="Disordered" evidence="3">
    <location>
        <begin position="648"/>
        <end position="675"/>
    </location>
</feature>
<feature type="compositionally biased region" description="Basic and acidic residues" evidence="3">
    <location>
        <begin position="537"/>
        <end position="551"/>
    </location>
</feature>
<dbReference type="OrthoDB" id="6382552at2759"/>
<keyword evidence="4" id="KW-0812">Transmembrane</keyword>
<accession>A0A7R8CF34</accession>
<evidence type="ECO:0000256" key="1">
    <source>
        <dbReference type="ARBA" id="ARBA00022658"/>
    </source>
</evidence>
<feature type="compositionally biased region" description="Low complexity" evidence="3">
    <location>
        <begin position="995"/>
        <end position="1012"/>
    </location>
</feature>
<evidence type="ECO:0000256" key="3">
    <source>
        <dbReference type="SAM" id="MobiDB-lite"/>
    </source>
</evidence>
<feature type="compositionally biased region" description="Low complexity" evidence="3">
    <location>
        <begin position="658"/>
        <end position="672"/>
    </location>
</feature>
<dbReference type="PROSITE" id="PS00626">
    <property type="entry name" value="RCC1_2"/>
    <property type="match status" value="1"/>
</dbReference>
<keyword evidence="6" id="KW-1185">Reference proteome</keyword>
<dbReference type="Gene3D" id="2.130.10.30">
    <property type="entry name" value="Regulator of chromosome condensation 1/beta-lactamase-inhibitor protein II"/>
    <property type="match status" value="2"/>
</dbReference>
<feature type="region of interest" description="Disordered" evidence="3">
    <location>
        <begin position="807"/>
        <end position="828"/>
    </location>
</feature>
<dbReference type="InterPro" id="IPR013243">
    <property type="entry name" value="SCA7_dom"/>
</dbReference>
<feature type="compositionally biased region" description="Polar residues" evidence="3">
    <location>
        <begin position="1030"/>
        <end position="1063"/>
    </location>
</feature>
<evidence type="ECO:0000313" key="6">
    <source>
        <dbReference type="Proteomes" id="UP000675881"/>
    </source>
</evidence>
<evidence type="ECO:0000256" key="4">
    <source>
        <dbReference type="SAM" id="Phobius"/>
    </source>
</evidence>
<sequence length="1336" mass="145891">MNEELWCWGSNSHGQLGIEDFNSDESHVPVKSGIPGSSMLLDAALGGGHTLISCEEGYLYGAGRNDQGQLGLGPESSSKVSTGWDFSYFYSNHEIGVAGSNAFGQIALNKEIKSSMSITTISHFDFVKEGIKEVACGLRHTLFLTCQGNVFGVGCNRKKQLGLEERSNIFYPTFVPISTKILQISTGQNFSLCLCKNYKIVGFGDDKFGQLQMPISVNAQIDPIVKVACGWTHGVSLSHRGRVMCWGRNNYGQISGKNLEQCTDISSGSEHVIGVVNGELVSWGWNEHGNCGDGTGQSWSHFHGISGTSTPSHSPRPPSPPPLKSYSCSDDVMKLPARDMHIFGICPSQDDFLLVICEICGKRIKLEAFESHNVARHGSQRQKDARKAMLNDKASALDLIKEDIFNNTPPPPIISNSSSSSTSPSLPQRIKTPVKVEELSNSQPLSMKMEVVEEVAESTSATNNVISIPDNEPLPAGMSKDLMAMVEESSGSLVLPPPPPPPSNSILLPNKTQGSALLSNISNDIVKPSPNKKPRSERRQNSRDREYHPDKHCGVWDNDSKKHCTRALLCKSHSVLLKRKINGRSKSFDELVIEHKAVKEAAALAAKAAASSHVEILQQPSPLPPPPVHNGTLPRIIPTAAVVVAPAAASPLPPPPSSQQQQPIIHQHSPPSEENLFYTTDHPKPLAVCSFGGRRIANTLMTNRSDAFTRKLLRLAYSSQGVIRTNGGGPDRLRILKQQQQQQSTVRRVRTSPSNILKPSPPPQQQIMQQLTASPAGSAQAHVGSSGFLVNYNLSNHTSMNHSLVKIQPGSVSQPPNSSPNHSQQRLSTGIKLSSLQQNIILQDGFKNSTDFSGIQFDVPVRGLYFSDTLLVVLGLTLISIFIPLIFLTFYISLTKLNACMKINKITKKIDASSGSINQAAKRGFMSRWNKRGNLIKKNLFNTEENNKKDEKSEPIVTDIQLPKLDPVHEDALETHVIKEREKVFYNSDEETSYDTESSSSVSTSTLPESTSKSTPHSSLKPSGEKLNSEKNQNSSSKTPKSETNYNSSSKTPKSETNYNSSSKHQKKNDNSSSKPSKTETNPHSSSKPSKSGAKSNSSSSQSEHKLNSKINSHSSEQKLNSEKNPLSLSQPYGHPRNPETNPQSTSQPYGKPLNSETNPQPLSQPYGQPWNPETNPQPLSQPYGQPWNPDTNPQPSSQPYGQPWNSETNPQPSSQPYGQPWNPQTNPQSSSTPYGQPWNSETNPQPSSQPYGQPLNSETNPQSSSKPFEQPLNSETNPQASSKTSLLASLSELPESAHNTQPQDPITQCNPCNTIRGCVSYEFRIDPLAFLNCST</sequence>
<dbReference type="Proteomes" id="UP000675881">
    <property type="component" value="Chromosome 11"/>
</dbReference>
<feature type="compositionally biased region" description="Polar residues" evidence="3">
    <location>
        <begin position="1139"/>
        <end position="1281"/>
    </location>
</feature>